<keyword evidence="3" id="KW-1185">Reference proteome</keyword>
<feature type="region of interest" description="Disordered" evidence="1">
    <location>
        <begin position="21"/>
        <end position="46"/>
    </location>
</feature>
<feature type="compositionally biased region" description="Polar residues" evidence="1">
    <location>
        <begin position="21"/>
        <end position="34"/>
    </location>
</feature>
<evidence type="ECO:0000313" key="2">
    <source>
        <dbReference type="EMBL" id="QDL10327.1"/>
    </source>
</evidence>
<dbReference type="KEGG" id="bsen:DP114_22665"/>
<name>A0A856MMA4_9CYAN</name>
<protein>
    <submittedName>
        <fullName evidence="2">Uncharacterized protein</fullName>
    </submittedName>
</protein>
<dbReference type="AlphaFoldDB" id="A0A856MMA4"/>
<evidence type="ECO:0000256" key="1">
    <source>
        <dbReference type="SAM" id="MobiDB-lite"/>
    </source>
</evidence>
<dbReference type="Proteomes" id="UP000503129">
    <property type="component" value="Chromosome"/>
</dbReference>
<gene>
    <name evidence="2" type="ORF">DP114_22665</name>
</gene>
<dbReference type="EMBL" id="CP030118">
    <property type="protein sequence ID" value="QDL10327.1"/>
    <property type="molecule type" value="Genomic_DNA"/>
</dbReference>
<reference evidence="2 3" key="1">
    <citation type="submission" date="2018-06" db="EMBL/GenBank/DDBJ databases">
        <title>Comparative genomics of Brasilonema spp. strains.</title>
        <authorList>
            <person name="Alvarenga D.O."/>
            <person name="Fiore M.F."/>
            <person name="Varani A.M."/>
        </authorList>
    </citation>
    <scope>NUCLEOTIDE SEQUENCE [LARGE SCALE GENOMIC DNA]</scope>
    <source>
        <strain evidence="2 3">CENA114</strain>
    </source>
</reference>
<organism evidence="2 3">
    <name type="scientific">Brasilonema sennae CENA114</name>
    <dbReference type="NCBI Taxonomy" id="415709"/>
    <lineage>
        <taxon>Bacteria</taxon>
        <taxon>Bacillati</taxon>
        <taxon>Cyanobacteriota</taxon>
        <taxon>Cyanophyceae</taxon>
        <taxon>Nostocales</taxon>
        <taxon>Scytonemataceae</taxon>
        <taxon>Brasilonema</taxon>
        <taxon>Bromeliae group (in: Brasilonema)</taxon>
    </lineage>
</organism>
<proteinExistence type="predicted"/>
<accession>A0A856MMA4</accession>
<evidence type="ECO:0000313" key="3">
    <source>
        <dbReference type="Proteomes" id="UP000503129"/>
    </source>
</evidence>
<sequence length="65" mass="7489">MVDKRLIYKSFYTQILQQYQQRGSASTSRSQAQPGNEGWEAPPPDTKLQSKVFILLRCTFPNPEL</sequence>